<evidence type="ECO:0000313" key="1">
    <source>
        <dbReference type="EMBL" id="BDI33537.1"/>
    </source>
</evidence>
<name>A0A402D0V5_9BACT</name>
<dbReference type="EMBL" id="AP025739">
    <property type="protein sequence ID" value="BDI33537.1"/>
    <property type="molecule type" value="Genomic_DNA"/>
</dbReference>
<organism evidence="1 2">
    <name type="scientific">Capsulimonas corticalis</name>
    <dbReference type="NCBI Taxonomy" id="2219043"/>
    <lineage>
        <taxon>Bacteria</taxon>
        <taxon>Bacillati</taxon>
        <taxon>Armatimonadota</taxon>
        <taxon>Armatimonadia</taxon>
        <taxon>Capsulimonadales</taxon>
        <taxon>Capsulimonadaceae</taxon>
        <taxon>Capsulimonas</taxon>
    </lineage>
</organism>
<dbReference type="Proteomes" id="UP000287394">
    <property type="component" value="Chromosome"/>
</dbReference>
<reference evidence="1 2" key="1">
    <citation type="journal article" date="2019" name="Int. J. Syst. Evol. Microbiol.">
        <title>Capsulimonas corticalis gen. nov., sp. nov., an aerobic capsulated bacterium, of a novel bacterial order, Capsulimonadales ord. nov., of the class Armatimonadia of the phylum Armatimonadetes.</title>
        <authorList>
            <person name="Li J."/>
            <person name="Kudo C."/>
            <person name="Tonouchi A."/>
        </authorList>
    </citation>
    <scope>NUCLEOTIDE SEQUENCE [LARGE SCALE GENOMIC DNA]</scope>
    <source>
        <strain evidence="1 2">AX-7</strain>
    </source>
</reference>
<protein>
    <submittedName>
        <fullName evidence="1">Uncharacterized protein</fullName>
    </submittedName>
</protein>
<keyword evidence="2" id="KW-1185">Reference proteome</keyword>
<evidence type="ECO:0000313" key="2">
    <source>
        <dbReference type="Proteomes" id="UP000287394"/>
    </source>
</evidence>
<accession>A0A402D0V5</accession>
<proteinExistence type="predicted"/>
<dbReference type="KEGG" id="ccot:CCAX7_55880"/>
<dbReference type="AlphaFoldDB" id="A0A402D0V5"/>
<gene>
    <name evidence="1" type="ORF">CCAX7_55880</name>
</gene>
<dbReference type="RefSeq" id="WP_125206157.1">
    <property type="nucleotide sequence ID" value="NZ_AP025739.1"/>
</dbReference>
<sequence>MYTITDTCMVRTAAAKIRAIMATRAGGRLPRTERGWERLLASFGVDIWECRRHTRHFRARLRIDPRGAAVYLSPRLTPYQKMRVLCHELAEYIAVTLYPSPADDLCADYHYDGGAQPQDYRHLVAREVERLAFPRLPLFWAVRPTPR</sequence>